<dbReference type="Gene3D" id="3.30.70.920">
    <property type="match status" value="1"/>
</dbReference>
<dbReference type="Gene3D" id="1.10.10.10">
    <property type="entry name" value="Winged helix-like DNA-binding domain superfamily/Winged helix DNA-binding domain"/>
    <property type="match status" value="1"/>
</dbReference>
<dbReference type="PROSITE" id="PS00519">
    <property type="entry name" value="HTH_ASNC_1"/>
    <property type="match status" value="1"/>
</dbReference>
<dbReference type="SUPFAM" id="SSF46785">
    <property type="entry name" value="Winged helix' DNA-binding domain"/>
    <property type="match status" value="1"/>
</dbReference>
<dbReference type="SUPFAM" id="SSF54909">
    <property type="entry name" value="Dimeric alpha+beta barrel"/>
    <property type="match status" value="1"/>
</dbReference>
<reference evidence="5 6" key="1">
    <citation type="submission" date="2016-11" db="EMBL/GenBank/DDBJ databases">
        <title>Complete genome sequence of Sulfitobacter sp. AM1-D1, a toxic bacteria associated with marine dinoflagellate Alexandrium minutum in East China Sea.</title>
        <authorList>
            <person name="Yang Q."/>
            <person name="Zhang X."/>
            <person name="Tian X."/>
        </authorList>
    </citation>
    <scope>NUCLEOTIDE SEQUENCE [LARGE SCALE GENOMIC DNA]</scope>
    <source>
        <strain evidence="5 6">AM1-D1</strain>
    </source>
</reference>
<dbReference type="InterPro" id="IPR036388">
    <property type="entry name" value="WH-like_DNA-bd_sf"/>
</dbReference>
<proteinExistence type="predicted"/>
<dbReference type="PROSITE" id="PS50956">
    <property type="entry name" value="HTH_ASNC_2"/>
    <property type="match status" value="1"/>
</dbReference>
<dbReference type="InterPro" id="IPR011008">
    <property type="entry name" value="Dimeric_a/b-barrel"/>
</dbReference>
<dbReference type="KEGG" id="suam:BOO69_02800"/>
<dbReference type="InterPro" id="IPR000485">
    <property type="entry name" value="AsnC-type_HTH_dom"/>
</dbReference>
<keyword evidence="1" id="KW-0805">Transcription regulation</keyword>
<dbReference type="EMBL" id="CP018076">
    <property type="protein sequence ID" value="APE42465.1"/>
    <property type="molecule type" value="Genomic_DNA"/>
</dbReference>
<dbReference type="Pfam" id="PF01037">
    <property type="entry name" value="AsnC_trans_reg"/>
    <property type="match status" value="1"/>
</dbReference>
<accession>A0A1J0WDS1</accession>
<dbReference type="InterPro" id="IPR019887">
    <property type="entry name" value="Tscrpt_reg_AsnC/Lrp_C"/>
</dbReference>
<dbReference type="PANTHER" id="PTHR30154">
    <property type="entry name" value="LEUCINE-RESPONSIVE REGULATORY PROTEIN"/>
    <property type="match status" value="1"/>
</dbReference>
<evidence type="ECO:0000256" key="1">
    <source>
        <dbReference type="ARBA" id="ARBA00023015"/>
    </source>
</evidence>
<evidence type="ECO:0000313" key="6">
    <source>
        <dbReference type="Proteomes" id="UP000181897"/>
    </source>
</evidence>
<dbReference type="GO" id="GO:0043565">
    <property type="term" value="F:sequence-specific DNA binding"/>
    <property type="evidence" value="ECO:0007669"/>
    <property type="project" value="InterPro"/>
</dbReference>
<evidence type="ECO:0000313" key="5">
    <source>
        <dbReference type="EMBL" id="APE42465.1"/>
    </source>
</evidence>
<name>A0A1J0WDS1_9RHOB</name>
<evidence type="ECO:0000259" key="4">
    <source>
        <dbReference type="PROSITE" id="PS50956"/>
    </source>
</evidence>
<dbReference type="InterPro" id="IPR019885">
    <property type="entry name" value="Tscrpt_reg_HTH_AsnC-type_CS"/>
</dbReference>
<sequence length="151" mass="16659">MIDKIDGDIMKALIRNGRASINEISESVGLSQTPVARRIRRLEQDGIITGYTALVDEAELGFAVSVFVSVKLDRQVDEALETFEAAISDYPEVVDCWLMTGSRDYLLRIATESLKTFEVFLVGKLTKVHGVASIESSIPLRRVKSGLSRAI</sequence>
<dbReference type="InterPro" id="IPR019888">
    <property type="entry name" value="Tscrpt_reg_AsnC-like"/>
</dbReference>
<dbReference type="GO" id="GO:0043200">
    <property type="term" value="P:response to amino acid"/>
    <property type="evidence" value="ECO:0007669"/>
    <property type="project" value="TreeGrafter"/>
</dbReference>
<feature type="domain" description="HTH asnC-type" evidence="4">
    <location>
        <begin position="2"/>
        <end position="63"/>
    </location>
</feature>
<keyword evidence="6" id="KW-1185">Reference proteome</keyword>
<dbReference type="GO" id="GO:0005829">
    <property type="term" value="C:cytosol"/>
    <property type="evidence" value="ECO:0007669"/>
    <property type="project" value="TreeGrafter"/>
</dbReference>
<dbReference type="Proteomes" id="UP000181897">
    <property type="component" value="Chromosome"/>
</dbReference>
<evidence type="ECO:0000256" key="2">
    <source>
        <dbReference type="ARBA" id="ARBA00023125"/>
    </source>
</evidence>
<dbReference type="GO" id="GO:0006355">
    <property type="term" value="P:regulation of DNA-templated transcription"/>
    <property type="evidence" value="ECO:0007669"/>
    <property type="project" value="UniProtKB-ARBA"/>
</dbReference>
<keyword evidence="2" id="KW-0238">DNA-binding</keyword>
<organism evidence="5 6">
    <name type="scientific">Sulfitobacter alexandrii</name>
    <dbReference type="NCBI Taxonomy" id="1917485"/>
    <lineage>
        <taxon>Bacteria</taxon>
        <taxon>Pseudomonadati</taxon>
        <taxon>Pseudomonadota</taxon>
        <taxon>Alphaproteobacteria</taxon>
        <taxon>Rhodobacterales</taxon>
        <taxon>Roseobacteraceae</taxon>
        <taxon>Sulfitobacter</taxon>
    </lineage>
</organism>
<dbReference type="InterPro" id="IPR036390">
    <property type="entry name" value="WH_DNA-bd_sf"/>
</dbReference>
<dbReference type="OrthoDB" id="9803143at2"/>
<dbReference type="RefSeq" id="WP_071970110.1">
    <property type="nucleotide sequence ID" value="NZ_CP018076.1"/>
</dbReference>
<protein>
    <submittedName>
        <fullName evidence="5">AsnC family transcriptional regulator</fullName>
    </submittedName>
</protein>
<dbReference type="InterPro" id="IPR011991">
    <property type="entry name" value="ArsR-like_HTH"/>
</dbReference>
<dbReference type="AlphaFoldDB" id="A0A1J0WDS1"/>
<dbReference type="Pfam" id="PF13412">
    <property type="entry name" value="HTH_24"/>
    <property type="match status" value="1"/>
</dbReference>
<gene>
    <name evidence="5" type="ORF">BOO69_02800</name>
</gene>
<evidence type="ECO:0000256" key="3">
    <source>
        <dbReference type="ARBA" id="ARBA00023163"/>
    </source>
</evidence>
<dbReference type="PRINTS" id="PR00033">
    <property type="entry name" value="HTHASNC"/>
</dbReference>
<keyword evidence="3" id="KW-0804">Transcription</keyword>
<dbReference type="PANTHER" id="PTHR30154:SF34">
    <property type="entry name" value="TRANSCRIPTIONAL REGULATOR AZLB"/>
    <property type="match status" value="1"/>
</dbReference>
<dbReference type="SMART" id="SM00344">
    <property type="entry name" value="HTH_ASNC"/>
    <property type="match status" value="1"/>
</dbReference>
<dbReference type="CDD" id="cd00090">
    <property type="entry name" value="HTH_ARSR"/>
    <property type="match status" value="1"/>
</dbReference>